<feature type="domain" description="PPM-type phosphatase" evidence="1">
    <location>
        <begin position="1"/>
        <end position="151"/>
    </location>
</feature>
<dbReference type="PANTHER" id="PTHR47992">
    <property type="entry name" value="PROTEIN PHOSPHATASE"/>
    <property type="match status" value="1"/>
</dbReference>
<evidence type="ECO:0000259" key="1">
    <source>
        <dbReference type="PROSITE" id="PS51746"/>
    </source>
</evidence>
<evidence type="ECO:0000313" key="2">
    <source>
        <dbReference type="EMBL" id="EZG45536.1"/>
    </source>
</evidence>
<proteinExistence type="predicted"/>
<dbReference type="OrthoDB" id="10264738at2759"/>
<name>A0A023B0X4_GRENI</name>
<dbReference type="InterPro" id="IPR036457">
    <property type="entry name" value="PPM-type-like_dom_sf"/>
</dbReference>
<comment type="caution">
    <text evidence="2">The sequence shown here is derived from an EMBL/GenBank/DDBJ whole genome shotgun (WGS) entry which is preliminary data.</text>
</comment>
<dbReference type="Proteomes" id="UP000019763">
    <property type="component" value="Unassembled WGS sequence"/>
</dbReference>
<dbReference type="VEuPathDB" id="CryptoDB:GNI_137950"/>
<evidence type="ECO:0000313" key="3">
    <source>
        <dbReference type="Proteomes" id="UP000019763"/>
    </source>
</evidence>
<keyword evidence="3" id="KW-1185">Reference proteome</keyword>
<organism evidence="2 3">
    <name type="scientific">Gregarina niphandrodes</name>
    <name type="common">Septate eugregarine</name>
    <dbReference type="NCBI Taxonomy" id="110365"/>
    <lineage>
        <taxon>Eukaryota</taxon>
        <taxon>Sar</taxon>
        <taxon>Alveolata</taxon>
        <taxon>Apicomplexa</taxon>
        <taxon>Conoidasida</taxon>
        <taxon>Gregarinasina</taxon>
        <taxon>Eugregarinorida</taxon>
        <taxon>Gregarinidae</taxon>
        <taxon>Gregarina</taxon>
    </lineage>
</organism>
<dbReference type="eggNOG" id="KOG0698">
    <property type="taxonomic scope" value="Eukaryota"/>
</dbReference>
<gene>
    <name evidence="2" type="ORF">GNI_137950</name>
</gene>
<dbReference type="Gene3D" id="3.60.40.10">
    <property type="entry name" value="PPM-type phosphatase domain"/>
    <property type="match status" value="1"/>
</dbReference>
<dbReference type="RefSeq" id="XP_011132473.1">
    <property type="nucleotide sequence ID" value="XM_011134171.1"/>
</dbReference>
<dbReference type="PROSITE" id="PS51746">
    <property type="entry name" value="PPM_2"/>
    <property type="match status" value="1"/>
</dbReference>
<dbReference type="GeneID" id="22914897"/>
<dbReference type="InterPro" id="IPR015655">
    <property type="entry name" value="PP2C"/>
</dbReference>
<dbReference type="InterPro" id="IPR001932">
    <property type="entry name" value="PPM-type_phosphatase-like_dom"/>
</dbReference>
<dbReference type="SUPFAM" id="SSF81606">
    <property type="entry name" value="PP2C-like"/>
    <property type="match status" value="1"/>
</dbReference>
<dbReference type="AlphaFoldDB" id="A0A023B0X4"/>
<protein>
    <submittedName>
        <fullName evidence="2">Protein phosphatase 2C</fullName>
    </submittedName>
</protein>
<accession>A0A023B0X4</accession>
<dbReference type="GO" id="GO:0004722">
    <property type="term" value="F:protein serine/threonine phosphatase activity"/>
    <property type="evidence" value="ECO:0007669"/>
    <property type="project" value="InterPro"/>
</dbReference>
<dbReference type="EMBL" id="AFNH02001020">
    <property type="protein sequence ID" value="EZG45536.1"/>
    <property type="molecule type" value="Genomic_DNA"/>
</dbReference>
<dbReference type="Pfam" id="PF00481">
    <property type="entry name" value="PP2C"/>
    <property type="match status" value="1"/>
</dbReference>
<sequence length="152" mass="16654">METPEHNPGCPGEAERIRSVGSSISIVNVPFFTKPISRIVEAGLSVSRSFGDLAARQYGVTAIPDLIQIEIQPQQPASGNTGNRYPILLVLASDGLWDTATYLDLLEHIHNTPQSQQKLLAKTRKLAEIAWRRRIAAEGRADDTTIIAALLR</sequence>
<reference evidence="2" key="1">
    <citation type="submission" date="2013-12" db="EMBL/GenBank/DDBJ databases">
        <authorList>
            <person name="Omoto C.K."/>
            <person name="Sibley D."/>
            <person name="Venepally P."/>
            <person name="Hadjithomas M."/>
            <person name="Karamycheva S."/>
            <person name="Brunk B."/>
            <person name="Roos D."/>
            <person name="Caler E."/>
            <person name="Lorenzi H."/>
        </authorList>
    </citation>
    <scope>NUCLEOTIDE SEQUENCE</scope>
</reference>